<keyword evidence="6 9" id="KW-0255">Endonuclease</keyword>
<dbReference type="RefSeq" id="WP_324717555.1">
    <property type="nucleotide sequence ID" value="NZ_CP141615.1"/>
</dbReference>
<feature type="binding site" evidence="9">
    <location>
        <position position="139"/>
    </location>
    <ligand>
        <name>Zn(2+)</name>
        <dbReference type="ChEBI" id="CHEBI:29105"/>
        <note>catalytic</note>
    </ligand>
</feature>
<dbReference type="InterPro" id="IPR023091">
    <property type="entry name" value="MetalPrtase_cat_dom_sf_prd"/>
</dbReference>
<keyword evidence="7 9" id="KW-0378">Hydrolase</keyword>
<dbReference type="EC" id="3.1.-.-" evidence="9"/>
<keyword evidence="2 9" id="KW-0690">Ribosome biogenesis</keyword>
<keyword evidence="8 9" id="KW-0862">Zinc</keyword>
<organism evidence="10 11">
    <name type="scientific">Carboxydichorda subterranea</name>
    <dbReference type="NCBI Taxonomy" id="3109565"/>
    <lineage>
        <taxon>Bacteria</taxon>
        <taxon>Bacillati</taxon>
        <taxon>Bacillota</taxon>
        <taxon>Limnochordia</taxon>
        <taxon>Limnochordales</taxon>
        <taxon>Geochordaceae</taxon>
        <taxon>Carboxydichorda</taxon>
    </lineage>
</organism>
<comment type="function">
    <text evidence="9">Single strand-specific metallo-endoribonuclease involved in late-stage 70S ribosome quality control and in maturation of the 3' terminus of the 16S rRNA.</text>
</comment>
<feature type="binding site" evidence="9">
    <location>
        <position position="145"/>
    </location>
    <ligand>
        <name>Zn(2+)</name>
        <dbReference type="ChEBI" id="CHEBI:29105"/>
        <note>catalytic</note>
    </ligand>
</feature>
<evidence type="ECO:0000256" key="1">
    <source>
        <dbReference type="ARBA" id="ARBA00010875"/>
    </source>
</evidence>
<accession>A0ABZ1BZZ2</accession>
<evidence type="ECO:0000256" key="5">
    <source>
        <dbReference type="ARBA" id="ARBA00022723"/>
    </source>
</evidence>
<keyword evidence="9" id="KW-0963">Cytoplasm</keyword>
<sequence length="169" mass="18944">MTTPRARGASRPWIVHVHNHQQAVAVHELIRRRLVHRAVGKVLEQHVGRARRPVEVSVALVDDETIQELNGRFRAIPKPTDVLSFRLEEEPDRVAGPPGEPVLLGEIVISAPRAEQQAREYGHSLEREMAYLAVHGCLHLLGYDHEDEASRKVMRAQEEAALEACGLGR</sequence>
<dbReference type="InterPro" id="IPR002036">
    <property type="entry name" value="YbeY"/>
</dbReference>
<name>A0ABZ1BZZ2_9FIRM</name>
<keyword evidence="11" id="KW-1185">Reference proteome</keyword>
<evidence type="ECO:0000256" key="3">
    <source>
        <dbReference type="ARBA" id="ARBA00022552"/>
    </source>
</evidence>
<dbReference type="SUPFAM" id="SSF55486">
    <property type="entry name" value="Metalloproteases ('zincins'), catalytic domain"/>
    <property type="match status" value="1"/>
</dbReference>
<dbReference type="PANTHER" id="PTHR46986">
    <property type="entry name" value="ENDORIBONUCLEASE YBEY, CHLOROPLASTIC"/>
    <property type="match status" value="1"/>
</dbReference>
<evidence type="ECO:0000256" key="9">
    <source>
        <dbReference type="HAMAP-Rule" id="MF_00009"/>
    </source>
</evidence>
<dbReference type="EMBL" id="CP141615">
    <property type="protein sequence ID" value="WRP18284.1"/>
    <property type="molecule type" value="Genomic_DNA"/>
</dbReference>
<comment type="subcellular location">
    <subcellularLocation>
        <location evidence="9">Cytoplasm</location>
    </subcellularLocation>
</comment>
<keyword evidence="3 9" id="KW-0698">rRNA processing</keyword>
<evidence type="ECO:0000256" key="6">
    <source>
        <dbReference type="ARBA" id="ARBA00022759"/>
    </source>
</evidence>
<gene>
    <name evidence="9 10" type="primary">ybeY</name>
    <name evidence="10" type="ORF">U7230_04555</name>
</gene>
<feature type="binding site" evidence="9">
    <location>
        <position position="135"/>
    </location>
    <ligand>
        <name>Zn(2+)</name>
        <dbReference type="ChEBI" id="CHEBI:29105"/>
        <note>catalytic</note>
    </ligand>
</feature>
<protein>
    <recommendedName>
        <fullName evidence="9">Endoribonuclease YbeY</fullName>
        <ecNumber evidence="9">3.1.-.-</ecNumber>
    </recommendedName>
</protein>
<dbReference type="HAMAP" id="MF_00009">
    <property type="entry name" value="Endoribonucl_YbeY"/>
    <property type="match status" value="1"/>
</dbReference>
<dbReference type="PANTHER" id="PTHR46986:SF1">
    <property type="entry name" value="ENDORIBONUCLEASE YBEY, CHLOROPLASTIC"/>
    <property type="match status" value="1"/>
</dbReference>
<dbReference type="Pfam" id="PF02130">
    <property type="entry name" value="YbeY"/>
    <property type="match status" value="1"/>
</dbReference>
<proteinExistence type="inferred from homology"/>
<dbReference type="NCBIfam" id="TIGR00043">
    <property type="entry name" value="rRNA maturation RNase YbeY"/>
    <property type="match status" value="1"/>
</dbReference>
<evidence type="ECO:0000256" key="4">
    <source>
        <dbReference type="ARBA" id="ARBA00022722"/>
    </source>
</evidence>
<evidence type="ECO:0000256" key="2">
    <source>
        <dbReference type="ARBA" id="ARBA00022517"/>
    </source>
</evidence>
<evidence type="ECO:0000256" key="8">
    <source>
        <dbReference type="ARBA" id="ARBA00022833"/>
    </source>
</evidence>
<dbReference type="InterPro" id="IPR020549">
    <property type="entry name" value="YbeY_CS"/>
</dbReference>
<keyword evidence="5 9" id="KW-0479">Metal-binding</keyword>
<comment type="cofactor">
    <cofactor evidence="9">
        <name>Zn(2+)</name>
        <dbReference type="ChEBI" id="CHEBI:29105"/>
    </cofactor>
    <text evidence="9">Binds 1 zinc ion.</text>
</comment>
<dbReference type="Gene3D" id="3.40.390.30">
    <property type="entry name" value="Metalloproteases ('zincins'), catalytic domain"/>
    <property type="match status" value="1"/>
</dbReference>
<evidence type="ECO:0000256" key="7">
    <source>
        <dbReference type="ARBA" id="ARBA00022801"/>
    </source>
</evidence>
<evidence type="ECO:0000313" key="10">
    <source>
        <dbReference type="EMBL" id="WRP18284.1"/>
    </source>
</evidence>
<dbReference type="Proteomes" id="UP001332192">
    <property type="component" value="Chromosome"/>
</dbReference>
<reference evidence="10 11" key="1">
    <citation type="journal article" date="2024" name="Front. Microbiol.">
        <title>Novel thermophilic genera Geochorda gen. nov. and Carboxydochorda gen. nov. from the deep terrestrial subsurface reveal the ecophysiological diversity in the class Limnochordia.</title>
        <authorList>
            <person name="Karnachuk O.V."/>
            <person name="Lukina A.P."/>
            <person name="Avakyan M.R."/>
            <person name="Kadnikov V.V."/>
            <person name="Begmatov S."/>
            <person name="Beletsky A.V."/>
            <person name="Vlasova K.G."/>
            <person name="Novikov A.A."/>
            <person name="Shcherbakova V.A."/>
            <person name="Mardanov A.V."/>
            <person name="Ravin N.V."/>
        </authorList>
    </citation>
    <scope>NUCLEOTIDE SEQUENCE [LARGE SCALE GENOMIC DNA]</scope>
    <source>
        <strain evidence="10 11">L945</strain>
    </source>
</reference>
<keyword evidence="4 9" id="KW-0540">Nuclease</keyword>
<comment type="similarity">
    <text evidence="1 9">Belongs to the endoribonuclease YbeY family.</text>
</comment>
<dbReference type="PROSITE" id="PS01306">
    <property type="entry name" value="UPF0054"/>
    <property type="match status" value="1"/>
</dbReference>
<evidence type="ECO:0000313" key="11">
    <source>
        <dbReference type="Proteomes" id="UP001332192"/>
    </source>
</evidence>